<proteinExistence type="predicted"/>
<feature type="region of interest" description="Disordered" evidence="2">
    <location>
        <begin position="573"/>
        <end position="753"/>
    </location>
</feature>
<keyword evidence="6" id="KW-1185">Reference proteome</keyword>
<gene>
    <name evidence="5" type="ORF">Salat_1538300</name>
</gene>
<dbReference type="Pfam" id="PF14383">
    <property type="entry name" value="VARLMGL"/>
    <property type="match status" value="1"/>
</dbReference>
<sequence>MAAKILHSLTDDNPDLQKQIGCMTGIFQMFDRQHMLTGGRRIVGHSPKRLTSGNSQFNRDTPERESNTAQPRSAPVETYSHKNVQDRQRVSTESSRASFSSSSRSSSFSSLDCNRATTQLEPASLDRMIFPENPPRDPAMNLQNTSPQFTRQTVDLRDLVKDSMYREVQGVSIKAKTVEEAAVPYRDSPRLQSKASDGSCGSGLDKKQSTAADLRESLRVLAKLQEAPRYHNEPRKLMRSSSYHSKDGSSFSISKDAPRFSYDGREISRTTFDSRDGSNSALKLKDLPRLSLDSREDSMRSLNAESKSNFSLKSMPKDSGAFDGRIQSQQQTPGNPARPPSVVAKLMGLEMLPDSVPSSDTNMGSSRSYPDADFVERSDPSKIIQISSSSKNSWKEPSSPLWRNSDSSMKPMPRFPIEPAPWKQIDGTRGSQKPASRTTRGPSKAPTTFPSVYSEIEKRLKDIEFTQSGKDLRALKQILEAMQAKGLLETPKEEQGSNFTSHHEQNILSSTRSVDNRKPQTDEVLASTKRKTGSARTYESPIVIMKPAKLVEKSGIPAASVISLDGLSRLPKIRSSESTDNSKVQSSVRTSKDLRLKSSQRDNVLNSANTKNDKTLKTTQTSSRSQHLVKEGNAGSGKSSGSISPRIQQKKLEAERRSRPPTPPDSSKLKRQSNKPLGDSNSPGGRRRPKYTNSQQSEDQLSEVSVESRNLSSHENEDSAQTNETVLLGSSNAEPEVNSSERSPGISSIESPCTKTSEFTLSGLIEKKSTLVLSEEESAELGCVPTEYSSPVSVLDNVVYKSDSPSPTEYVGKTFKVDVSTSNERNPTTAQRSSVDSFDPNSTKSGATFEINRKKLQNIENLVQKLRRLNSNHDETHTDYIASLCENTDPDHRYISEILLASGLLLRDLGSSLTDFQFHPSGHPINPELFLVLEQTKGSTLLKEELKKTAQVTTSEKFHRKLIFDTVNEILARKLAEGGPHYEAWSRPRKLARTALNAQKLLKELCSEIEDLRAKSPKCSSGEEDDGWKNILCKDVMHWSESWIDFDAEISGGVLDIERLIFKDLVDEVVIGESAGLITKPGRRKLFAK</sequence>
<reference evidence="5" key="2">
    <citation type="journal article" date="2024" name="Plant">
        <title>Genomic evolution and insights into agronomic trait innovations of Sesamum species.</title>
        <authorList>
            <person name="Miao H."/>
            <person name="Wang L."/>
            <person name="Qu L."/>
            <person name="Liu H."/>
            <person name="Sun Y."/>
            <person name="Le M."/>
            <person name="Wang Q."/>
            <person name="Wei S."/>
            <person name="Zheng Y."/>
            <person name="Lin W."/>
            <person name="Duan Y."/>
            <person name="Cao H."/>
            <person name="Xiong S."/>
            <person name="Wang X."/>
            <person name="Wei L."/>
            <person name="Li C."/>
            <person name="Ma Q."/>
            <person name="Ju M."/>
            <person name="Zhao R."/>
            <person name="Li G."/>
            <person name="Mu C."/>
            <person name="Tian Q."/>
            <person name="Mei H."/>
            <person name="Zhang T."/>
            <person name="Gao T."/>
            <person name="Zhang H."/>
        </authorList>
    </citation>
    <scope>NUCLEOTIDE SEQUENCE</scope>
    <source>
        <strain evidence="5">3651</strain>
    </source>
</reference>
<dbReference type="Proteomes" id="UP001293254">
    <property type="component" value="Unassembled WGS sequence"/>
</dbReference>
<feature type="compositionally biased region" description="Basic and acidic residues" evidence="2">
    <location>
        <begin position="79"/>
        <end position="90"/>
    </location>
</feature>
<dbReference type="EMBL" id="JACGWO010000005">
    <property type="protein sequence ID" value="KAK4427693.1"/>
    <property type="molecule type" value="Genomic_DNA"/>
</dbReference>
<feature type="region of interest" description="Disordered" evidence="2">
    <location>
        <begin position="184"/>
        <end position="211"/>
    </location>
</feature>
<feature type="region of interest" description="Disordered" evidence="2">
    <location>
        <begin position="39"/>
        <end position="113"/>
    </location>
</feature>
<feature type="compositionally biased region" description="Low complexity" evidence="2">
    <location>
        <begin position="94"/>
        <end position="110"/>
    </location>
</feature>
<evidence type="ECO:0000313" key="5">
    <source>
        <dbReference type="EMBL" id="KAK4427693.1"/>
    </source>
</evidence>
<feature type="compositionally biased region" description="Polar residues" evidence="2">
    <location>
        <begin position="601"/>
        <end position="610"/>
    </location>
</feature>
<feature type="domain" description="DUF4378" evidence="3">
    <location>
        <begin position="891"/>
        <end position="1068"/>
    </location>
</feature>
<feature type="compositionally biased region" description="Polar residues" evidence="2">
    <location>
        <begin position="718"/>
        <end position="753"/>
    </location>
</feature>
<dbReference type="GO" id="GO:0051513">
    <property type="term" value="P:regulation of monopolar cell growth"/>
    <property type="evidence" value="ECO:0007669"/>
    <property type="project" value="InterPro"/>
</dbReference>
<evidence type="ECO:0000256" key="1">
    <source>
        <dbReference type="SAM" id="Coils"/>
    </source>
</evidence>
<feature type="compositionally biased region" description="Polar residues" evidence="2">
    <location>
        <begin position="617"/>
        <end position="626"/>
    </location>
</feature>
<evidence type="ECO:0000313" key="6">
    <source>
        <dbReference type="Proteomes" id="UP001293254"/>
    </source>
</evidence>
<dbReference type="InterPro" id="IPR025486">
    <property type="entry name" value="DUF4378"/>
</dbReference>
<feature type="compositionally biased region" description="Polar residues" evidence="2">
    <location>
        <begin position="429"/>
        <end position="451"/>
    </location>
</feature>
<feature type="compositionally biased region" description="Polar residues" evidence="2">
    <location>
        <begin position="691"/>
        <end position="711"/>
    </location>
</feature>
<feature type="region of interest" description="Disordered" evidence="2">
    <location>
        <begin position="296"/>
        <end position="452"/>
    </location>
</feature>
<organism evidence="5 6">
    <name type="scientific">Sesamum alatum</name>
    <dbReference type="NCBI Taxonomy" id="300844"/>
    <lineage>
        <taxon>Eukaryota</taxon>
        <taxon>Viridiplantae</taxon>
        <taxon>Streptophyta</taxon>
        <taxon>Embryophyta</taxon>
        <taxon>Tracheophyta</taxon>
        <taxon>Spermatophyta</taxon>
        <taxon>Magnoliopsida</taxon>
        <taxon>eudicotyledons</taxon>
        <taxon>Gunneridae</taxon>
        <taxon>Pentapetalae</taxon>
        <taxon>asterids</taxon>
        <taxon>lamiids</taxon>
        <taxon>Lamiales</taxon>
        <taxon>Pedaliaceae</taxon>
        <taxon>Sesamum</taxon>
    </lineage>
</organism>
<dbReference type="AlphaFoldDB" id="A0AAE1YDN8"/>
<feature type="compositionally biased region" description="Basic and acidic residues" evidence="2">
    <location>
        <begin position="490"/>
        <end position="505"/>
    </location>
</feature>
<feature type="compositionally biased region" description="Polar residues" evidence="2">
    <location>
        <begin position="576"/>
        <end position="589"/>
    </location>
</feature>
<dbReference type="PANTHER" id="PTHR31680:SF4">
    <property type="entry name" value="LONGIFOLIA PROTEIN"/>
    <property type="match status" value="1"/>
</dbReference>
<protein>
    <submittedName>
        <fullName evidence="5">Protein LONGIFOLIA 1</fullName>
    </submittedName>
</protein>
<evidence type="ECO:0000256" key="2">
    <source>
        <dbReference type="SAM" id="MobiDB-lite"/>
    </source>
</evidence>
<feature type="compositionally biased region" description="Low complexity" evidence="2">
    <location>
        <begin position="381"/>
        <end position="400"/>
    </location>
</feature>
<feature type="compositionally biased region" description="Polar residues" evidence="2">
    <location>
        <begin position="239"/>
        <end position="253"/>
    </location>
</feature>
<feature type="coiled-coil region" evidence="1">
    <location>
        <begin position="852"/>
        <end position="879"/>
    </location>
</feature>
<dbReference type="PANTHER" id="PTHR31680">
    <property type="entry name" value="LONGIFOLIA PROTEIN"/>
    <property type="match status" value="1"/>
</dbReference>
<evidence type="ECO:0000259" key="4">
    <source>
        <dbReference type="Pfam" id="PF14383"/>
    </source>
</evidence>
<comment type="caution">
    <text evidence="5">The sequence shown here is derived from an EMBL/GenBank/DDBJ whole genome shotgun (WGS) entry which is preliminary data.</text>
</comment>
<name>A0AAE1YDN8_9LAMI</name>
<feature type="region of interest" description="Disordered" evidence="2">
    <location>
        <begin position="820"/>
        <end position="846"/>
    </location>
</feature>
<feature type="domain" description="DUF3741" evidence="4">
    <location>
        <begin position="334"/>
        <end position="355"/>
    </location>
</feature>
<dbReference type="InterPro" id="IPR033334">
    <property type="entry name" value="LNG1/2"/>
</dbReference>
<reference evidence="5" key="1">
    <citation type="submission" date="2020-06" db="EMBL/GenBank/DDBJ databases">
        <authorList>
            <person name="Li T."/>
            <person name="Hu X."/>
            <person name="Zhang T."/>
            <person name="Song X."/>
            <person name="Zhang H."/>
            <person name="Dai N."/>
            <person name="Sheng W."/>
            <person name="Hou X."/>
            <person name="Wei L."/>
        </authorList>
    </citation>
    <scope>NUCLEOTIDE SEQUENCE</scope>
    <source>
        <strain evidence="5">3651</strain>
        <tissue evidence="5">Leaf</tissue>
    </source>
</reference>
<feature type="compositionally biased region" description="Basic and acidic residues" evidence="2">
    <location>
        <begin position="590"/>
        <end position="600"/>
    </location>
</feature>
<accession>A0AAE1YDN8</accession>
<dbReference type="Pfam" id="PF14309">
    <property type="entry name" value="DUF4378"/>
    <property type="match status" value="1"/>
</dbReference>
<feature type="compositionally biased region" description="Polar residues" evidence="2">
    <location>
        <begin position="300"/>
        <end position="312"/>
    </location>
</feature>
<evidence type="ECO:0000259" key="3">
    <source>
        <dbReference type="Pfam" id="PF14309"/>
    </source>
</evidence>
<keyword evidence="1" id="KW-0175">Coiled coil</keyword>
<feature type="region of interest" description="Disordered" evidence="2">
    <location>
        <begin position="225"/>
        <end position="255"/>
    </location>
</feature>
<dbReference type="InterPro" id="IPR032795">
    <property type="entry name" value="DUF3741-assoc"/>
</dbReference>
<feature type="compositionally biased region" description="Polar residues" evidence="2">
    <location>
        <begin position="356"/>
        <end position="368"/>
    </location>
</feature>
<feature type="region of interest" description="Disordered" evidence="2">
    <location>
        <begin position="489"/>
        <end position="536"/>
    </location>
</feature>
<feature type="compositionally biased region" description="Polar residues" evidence="2">
    <location>
        <begin position="636"/>
        <end position="647"/>
    </location>
</feature>
<feature type="compositionally biased region" description="Polar residues" evidence="2">
    <location>
        <begin position="49"/>
        <end position="59"/>
    </location>
</feature>
<feature type="compositionally biased region" description="Basic and acidic residues" evidence="2">
    <location>
        <begin position="226"/>
        <end position="236"/>
    </location>
</feature>